<evidence type="ECO:0000313" key="2">
    <source>
        <dbReference type="EMBL" id="GFD60940.1"/>
    </source>
</evidence>
<feature type="non-terminal residue" evidence="2">
    <location>
        <position position="1"/>
    </location>
</feature>
<dbReference type="AlphaFoldDB" id="A0A699XRG1"/>
<accession>A0A699XRG1</accession>
<protein>
    <submittedName>
        <fullName evidence="2">Uncharacterized protein</fullName>
    </submittedName>
</protein>
<proteinExistence type="predicted"/>
<dbReference type="EMBL" id="BKCJ011884735">
    <property type="protein sequence ID" value="GFD60940.1"/>
    <property type="molecule type" value="Genomic_DNA"/>
</dbReference>
<name>A0A699XRG1_TANCI</name>
<sequence length="52" mass="5500">HRSRNRRPRSRHQCAAAYADAGHSGVGDGCGHARRPDDLGPAPGSDPVRRAA</sequence>
<reference evidence="2" key="1">
    <citation type="journal article" date="2019" name="Sci. Rep.">
        <title>Draft genome of Tanacetum cinerariifolium, the natural source of mosquito coil.</title>
        <authorList>
            <person name="Yamashiro T."/>
            <person name="Shiraishi A."/>
            <person name="Satake H."/>
            <person name="Nakayama K."/>
        </authorList>
    </citation>
    <scope>NUCLEOTIDE SEQUENCE</scope>
</reference>
<evidence type="ECO:0000256" key="1">
    <source>
        <dbReference type="SAM" id="MobiDB-lite"/>
    </source>
</evidence>
<feature type="region of interest" description="Disordered" evidence="1">
    <location>
        <begin position="1"/>
        <end position="52"/>
    </location>
</feature>
<comment type="caution">
    <text evidence="2">The sequence shown here is derived from an EMBL/GenBank/DDBJ whole genome shotgun (WGS) entry which is preliminary data.</text>
</comment>
<feature type="compositionally biased region" description="Basic residues" evidence="1">
    <location>
        <begin position="1"/>
        <end position="12"/>
    </location>
</feature>
<organism evidence="2">
    <name type="scientific">Tanacetum cinerariifolium</name>
    <name type="common">Dalmatian daisy</name>
    <name type="synonym">Chrysanthemum cinerariifolium</name>
    <dbReference type="NCBI Taxonomy" id="118510"/>
    <lineage>
        <taxon>Eukaryota</taxon>
        <taxon>Viridiplantae</taxon>
        <taxon>Streptophyta</taxon>
        <taxon>Embryophyta</taxon>
        <taxon>Tracheophyta</taxon>
        <taxon>Spermatophyta</taxon>
        <taxon>Magnoliopsida</taxon>
        <taxon>eudicotyledons</taxon>
        <taxon>Gunneridae</taxon>
        <taxon>Pentapetalae</taxon>
        <taxon>asterids</taxon>
        <taxon>campanulids</taxon>
        <taxon>Asterales</taxon>
        <taxon>Asteraceae</taxon>
        <taxon>Asteroideae</taxon>
        <taxon>Anthemideae</taxon>
        <taxon>Anthemidinae</taxon>
        <taxon>Tanacetum</taxon>
    </lineage>
</organism>
<gene>
    <name evidence="2" type="ORF">Tci_932909</name>
</gene>